<dbReference type="RefSeq" id="WP_104763632.1">
    <property type="nucleotide sequence ID" value="NZ_FZPM01000027.1"/>
</dbReference>
<dbReference type="Proteomes" id="UP000256424">
    <property type="component" value="Unassembled WGS sequence"/>
</dbReference>
<evidence type="ECO:0000256" key="1">
    <source>
        <dbReference type="SAM" id="SignalP"/>
    </source>
</evidence>
<dbReference type="PROSITE" id="PS51257">
    <property type="entry name" value="PROKAR_LIPOPROTEIN"/>
    <property type="match status" value="1"/>
</dbReference>
<sequence>MKFWFFTLSTSIALASVFSGCSKIAATKMEKNVQYVMQFNSNDFIIGNIISSEMPYSNNPNIEALLLNQAIKEHKCDTILLPRYEVIKKTLGKDIIRITGRAATFKTK</sequence>
<keyword evidence="1" id="KW-0732">Signal</keyword>
<organism evidence="2 3">
    <name type="scientific">Helicobacter aurati</name>
    <dbReference type="NCBI Taxonomy" id="137778"/>
    <lineage>
        <taxon>Bacteria</taxon>
        <taxon>Pseudomonadati</taxon>
        <taxon>Campylobacterota</taxon>
        <taxon>Epsilonproteobacteria</taxon>
        <taxon>Campylobacterales</taxon>
        <taxon>Helicobacteraceae</taxon>
        <taxon>Helicobacter</taxon>
    </lineage>
</organism>
<reference evidence="2 3" key="1">
    <citation type="submission" date="2018-04" db="EMBL/GenBank/DDBJ databases">
        <title>Novel Campyloabacter and Helicobacter Species and Strains.</title>
        <authorList>
            <person name="Mannion A.J."/>
            <person name="Shen Z."/>
            <person name="Fox J.G."/>
        </authorList>
    </citation>
    <scope>NUCLEOTIDE SEQUENCE [LARGE SCALE GENOMIC DNA]</scope>
    <source>
        <strain evidence="2 3">MIT 97-5075</strain>
    </source>
</reference>
<name>A0A3D8J7H0_9HELI</name>
<proteinExistence type="predicted"/>
<dbReference type="EMBL" id="NXLW01000002">
    <property type="protein sequence ID" value="RDU73439.1"/>
    <property type="molecule type" value="Genomic_DNA"/>
</dbReference>
<evidence type="ECO:0008006" key="4">
    <source>
        <dbReference type="Google" id="ProtNLM"/>
    </source>
</evidence>
<dbReference type="AlphaFoldDB" id="A0A3D8J7H0"/>
<comment type="caution">
    <text evidence="2">The sequence shown here is derived from an EMBL/GenBank/DDBJ whole genome shotgun (WGS) entry which is preliminary data.</text>
</comment>
<accession>A0A3D8J7H0</accession>
<protein>
    <recommendedName>
        <fullName evidence="4">Lipoprotein</fullName>
    </recommendedName>
</protein>
<feature type="signal peptide" evidence="1">
    <location>
        <begin position="1"/>
        <end position="25"/>
    </location>
</feature>
<keyword evidence="3" id="KW-1185">Reference proteome</keyword>
<dbReference type="OrthoDB" id="5325317at2"/>
<gene>
    <name evidence="2" type="ORF">CQA66_01905</name>
</gene>
<evidence type="ECO:0000313" key="3">
    <source>
        <dbReference type="Proteomes" id="UP000256424"/>
    </source>
</evidence>
<evidence type="ECO:0000313" key="2">
    <source>
        <dbReference type="EMBL" id="RDU73439.1"/>
    </source>
</evidence>
<feature type="chain" id="PRO_5017790008" description="Lipoprotein" evidence="1">
    <location>
        <begin position="26"/>
        <end position="108"/>
    </location>
</feature>